<evidence type="ECO:0000256" key="6">
    <source>
        <dbReference type="ARBA" id="ARBA00023157"/>
    </source>
</evidence>
<keyword evidence="5 7" id="KW-0256">Endoplasmic reticulum</keyword>
<dbReference type="Pfam" id="PF07915">
    <property type="entry name" value="PRKCSH"/>
    <property type="match status" value="1"/>
</dbReference>
<proteinExistence type="inferred from homology"/>
<dbReference type="InterPro" id="IPR009011">
    <property type="entry name" value="Man6P_isomerase_rcpt-bd_dom_sf"/>
</dbReference>
<evidence type="ECO:0000256" key="9">
    <source>
        <dbReference type="SAM" id="SignalP"/>
    </source>
</evidence>
<evidence type="ECO:0000313" key="11">
    <source>
        <dbReference type="EMBL" id="KAK1751078.1"/>
    </source>
</evidence>
<evidence type="ECO:0000256" key="7">
    <source>
        <dbReference type="RuleBase" id="RU369099"/>
    </source>
</evidence>
<comment type="caution">
    <text evidence="11">The sequence shown here is derived from an EMBL/GenBank/DDBJ whole genome shotgun (WGS) entry which is preliminary data.</text>
</comment>
<evidence type="ECO:0000313" key="12">
    <source>
        <dbReference type="Proteomes" id="UP001239445"/>
    </source>
</evidence>
<feature type="compositionally biased region" description="Low complexity" evidence="8">
    <location>
        <begin position="220"/>
        <end position="234"/>
    </location>
</feature>
<dbReference type="SUPFAM" id="SSF50911">
    <property type="entry name" value="Mannose 6-phosphate receptor domain"/>
    <property type="match status" value="1"/>
</dbReference>
<evidence type="ECO:0000256" key="2">
    <source>
        <dbReference type="ARBA" id="ARBA00009918"/>
    </source>
</evidence>
<dbReference type="GO" id="GO:0005789">
    <property type="term" value="C:endoplasmic reticulum membrane"/>
    <property type="evidence" value="ECO:0007669"/>
    <property type="project" value="UniProtKB-SubCell"/>
</dbReference>
<dbReference type="PANTHER" id="PTHR15414">
    <property type="entry name" value="OS-9-RELATED"/>
    <property type="match status" value="1"/>
</dbReference>
<dbReference type="GO" id="GO:0005788">
    <property type="term" value="C:endoplasmic reticulum lumen"/>
    <property type="evidence" value="ECO:0007669"/>
    <property type="project" value="UniProtKB-UniRule"/>
</dbReference>
<keyword evidence="12" id="KW-1185">Reference proteome</keyword>
<feature type="chain" id="PRO_5042492726" description="Endoplasmic reticulum lectin" evidence="9">
    <location>
        <begin position="18"/>
        <end position="535"/>
    </location>
</feature>
<keyword evidence="3 9" id="KW-0732">Signal</keyword>
<feature type="region of interest" description="Disordered" evidence="8">
    <location>
        <begin position="470"/>
        <end position="535"/>
    </location>
</feature>
<dbReference type="InterPro" id="IPR045149">
    <property type="entry name" value="OS-9-like"/>
</dbReference>
<dbReference type="InterPro" id="IPR012913">
    <property type="entry name" value="OS9-like_dom"/>
</dbReference>
<feature type="compositionally biased region" description="Acidic residues" evidence="8">
    <location>
        <begin position="516"/>
        <end position="525"/>
    </location>
</feature>
<feature type="compositionally biased region" description="Basic and acidic residues" evidence="8">
    <location>
        <begin position="526"/>
        <end position="535"/>
    </location>
</feature>
<comment type="function">
    <text evidence="7">Lectin involved in the quality control of the secretory pathway. As a member of the endoplasmic reticulum-associated degradation lumenal (ERAD-L) surveillance system, targets misfolded endoplasmic reticulum lumenal glycoproteins for degradation.</text>
</comment>
<dbReference type="GO" id="GO:0030246">
    <property type="term" value="F:carbohydrate binding"/>
    <property type="evidence" value="ECO:0007669"/>
    <property type="project" value="UniProtKB-UniRule"/>
</dbReference>
<evidence type="ECO:0000256" key="5">
    <source>
        <dbReference type="ARBA" id="ARBA00022824"/>
    </source>
</evidence>
<dbReference type="PROSITE" id="PS51914">
    <property type="entry name" value="MRH"/>
    <property type="match status" value="1"/>
</dbReference>
<dbReference type="EMBL" id="MU839843">
    <property type="protein sequence ID" value="KAK1751078.1"/>
    <property type="molecule type" value="Genomic_DNA"/>
</dbReference>
<feature type="domain" description="MRH" evidence="10">
    <location>
        <begin position="158"/>
        <end position="306"/>
    </location>
</feature>
<dbReference type="Proteomes" id="UP001239445">
    <property type="component" value="Unassembled WGS sequence"/>
</dbReference>
<feature type="region of interest" description="Disordered" evidence="8">
    <location>
        <begin position="208"/>
        <end position="236"/>
    </location>
</feature>
<feature type="signal peptide" evidence="9">
    <location>
        <begin position="1"/>
        <end position="17"/>
    </location>
</feature>
<evidence type="ECO:0000256" key="1">
    <source>
        <dbReference type="ARBA" id="ARBA00004367"/>
    </source>
</evidence>
<dbReference type="InterPro" id="IPR044865">
    <property type="entry name" value="MRH_dom"/>
</dbReference>
<evidence type="ECO:0000256" key="4">
    <source>
        <dbReference type="ARBA" id="ARBA00022734"/>
    </source>
</evidence>
<keyword evidence="7" id="KW-0472">Membrane</keyword>
<dbReference type="Gene3D" id="2.70.130.10">
    <property type="entry name" value="Mannose-6-phosphate receptor binding domain"/>
    <property type="match status" value="1"/>
</dbReference>
<sequence>MRRLHLVFLASLPFCRARQPGFSIHDDLLAHPQFEVVFSDAYILEPDAVALLGSKSTRSTTYAPDASQTDLASQVRESAAADTTGYRAGANTEDGSQEVTETYEILGSSNLRYLCSIPSIARTPDLNKTATELAKAEEAREISRASARGWELMSGLDGHCLYFMSGWWSYSFCYGRDIVQFHALPSGVNDGAPVRDPKSHEYVLGTMQPTTRGRKPQTDVANKGAGEAGAKGVAPPNAELQVKGDQRYLVQRLDGGTICDLTGRPRTIEIQYHCSPGTKNDRIGWIKEVTTCTYLMVVQTDRLCADVAFLPPKETHAHPISCRPIIRTADDAEAWQWRRAVDAREKMGVAGTQQARSGKDASRQAASSGLTIGGVVIGGKRVLGTEGEPDVVLAPPRGITASRQTTETWQALEKYLSNQKKKIEEEGGSPIETLTTEDLEKLGVDKETVEALKKELQNFGDEFWEIAVEVIPPTEDEGQGDAGGDGKENTKRARQTQKGNNNGGKAGQNGQKGGEAVEDEDEEEGSHEVFFRDEL</sequence>
<gene>
    <name evidence="11" type="ORF">QBC47DRAFT_392179</name>
</gene>
<dbReference type="GO" id="GO:0030970">
    <property type="term" value="P:retrograde protein transport, ER to cytosol"/>
    <property type="evidence" value="ECO:0007669"/>
    <property type="project" value="TreeGrafter"/>
</dbReference>
<name>A0AAJ0F572_9PEZI</name>
<keyword evidence="4 7" id="KW-0430">Lectin</keyword>
<organism evidence="11 12">
    <name type="scientific">Echria macrotheca</name>
    <dbReference type="NCBI Taxonomy" id="438768"/>
    <lineage>
        <taxon>Eukaryota</taxon>
        <taxon>Fungi</taxon>
        <taxon>Dikarya</taxon>
        <taxon>Ascomycota</taxon>
        <taxon>Pezizomycotina</taxon>
        <taxon>Sordariomycetes</taxon>
        <taxon>Sordariomycetidae</taxon>
        <taxon>Sordariales</taxon>
        <taxon>Schizotheciaceae</taxon>
        <taxon>Echria</taxon>
    </lineage>
</organism>
<comment type="subcellular location">
    <subcellularLocation>
        <location evidence="1 7">Endoplasmic reticulum membrane</location>
        <topology evidence="1 7">Peripheral membrane protein</topology>
        <orientation evidence="1 7">Lumenal side</orientation>
    </subcellularLocation>
</comment>
<comment type="similarity">
    <text evidence="2 7">Belongs to the OS-9 family.</text>
</comment>
<accession>A0AAJ0F572</accession>
<evidence type="ECO:0000259" key="10">
    <source>
        <dbReference type="PROSITE" id="PS51914"/>
    </source>
</evidence>
<protein>
    <recommendedName>
        <fullName evidence="7">Endoplasmic reticulum lectin</fullName>
    </recommendedName>
    <alternativeName>
        <fullName evidence="7">Protein OS-9 homolog</fullName>
    </alternativeName>
</protein>
<evidence type="ECO:0000256" key="3">
    <source>
        <dbReference type="ARBA" id="ARBA00022729"/>
    </source>
</evidence>
<dbReference type="AlphaFoldDB" id="A0AAJ0F572"/>
<evidence type="ECO:0000256" key="8">
    <source>
        <dbReference type="SAM" id="MobiDB-lite"/>
    </source>
</evidence>
<keyword evidence="6" id="KW-1015">Disulfide bond</keyword>
<reference evidence="11" key="1">
    <citation type="submission" date="2023-06" db="EMBL/GenBank/DDBJ databases">
        <title>Genome-scale phylogeny and comparative genomics of the fungal order Sordariales.</title>
        <authorList>
            <consortium name="Lawrence Berkeley National Laboratory"/>
            <person name="Hensen N."/>
            <person name="Bonometti L."/>
            <person name="Westerberg I."/>
            <person name="Brannstrom I.O."/>
            <person name="Guillou S."/>
            <person name="Cros-Aarteil S."/>
            <person name="Calhoun S."/>
            <person name="Haridas S."/>
            <person name="Kuo A."/>
            <person name="Mondo S."/>
            <person name="Pangilinan J."/>
            <person name="Riley R."/>
            <person name="Labutti K."/>
            <person name="Andreopoulos B."/>
            <person name="Lipzen A."/>
            <person name="Chen C."/>
            <person name="Yanf M."/>
            <person name="Daum C."/>
            <person name="Ng V."/>
            <person name="Clum A."/>
            <person name="Steindorff A."/>
            <person name="Ohm R."/>
            <person name="Martin F."/>
            <person name="Silar P."/>
            <person name="Natvig D."/>
            <person name="Lalanne C."/>
            <person name="Gautier V."/>
            <person name="Ament-Velasquez S.L."/>
            <person name="Kruys A."/>
            <person name="Hutchinson M.I."/>
            <person name="Powell A.J."/>
            <person name="Barry K."/>
            <person name="Miller A.N."/>
            <person name="Grigoriev I.V."/>
            <person name="Debuchy R."/>
            <person name="Gladieux P."/>
            <person name="Thoren M.H."/>
            <person name="Johannesson H."/>
        </authorList>
    </citation>
    <scope>NUCLEOTIDE SEQUENCE</scope>
    <source>
        <strain evidence="11">PSN4</strain>
    </source>
</reference>
<dbReference type="GO" id="GO:0030968">
    <property type="term" value="P:endoplasmic reticulum unfolded protein response"/>
    <property type="evidence" value="ECO:0007669"/>
    <property type="project" value="UniProtKB-UniRule"/>
</dbReference>
<feature type="compositionally biased region" description="Gly residues" evidence="8">
    <location>
        <begin position="501"/>
        <end position="513"/>
    </location>
</feature>
<dbReference type="PANTHER" id="PTHR15414:SF0">
    <property type="entry name" value="ENDOPLASMIC RETICULUM LECTIN 1"/>
    <property type="match status" value="1"/>
</dbReference>